<sequence>MVGAARLPGAPMAWDLNRLPRISLHSTSLVRAPEVALEISRRTLLLLTANVSVFLLNGMWLDRLIICYQAVEDQLKICGFKRDADVFELFLSQKDLTEVIDLSRFKKLKYLWLQHNKLQGITFLTRNYCLVELYLNNNAIFDIGGLHSLPSLYLLLLHHNELTNIDATVRELKGMPNLKILTLHQNPLCQYKLYRLYIICHLPEVEFLDRKQVTEDERRAMITIFHHERTRIIQSIAFRGRVDASWNPRAPFKQKPAQRVPPDFAFANNVDKTVFDDPEDAVLVRSMKRSAMAITSLNWDTVPTREEKYLDEKDREPAQMLTITLR</sequence>
<dbReference type="PROSITE" id="PS51450">
    <property type="entry name" value="LRR"/>
    <property type="match status" value="2"/>
</dbReference>
<gene>
    <name evidence="2" type="primary">LRRC72</name>
</gene>
<dbReference type="SUPFAM" id="SSF52058">
    <property type="entry name" value="L domain-like"/>
    <property type="match status" value="1"/>
</dbReference>
<evidence type="ECO:0000313" key="2">
    <source>
        <dbReference type="RefSeq" id="XP_025729072.1"/>
    </source>
</evidence>
<reference key="1">
    <citation type="submission" date="2019-01" db="UniProtKB">
        <authorList>
            <consortium name="RefSeq"/>
        </authorList>
    </citation>
    <scope>IDENTIFICATION</scope>
</reference>
<dbReference type="InParanoid" id="A0A3Q7PG41"/>
<dbReference type="GeneID" id="112825197"/>
<evidence type="ECO:0000313" key="1">
    <source>
        <dbReference type="Proteomes" id="UP000286641"/>
    </source>
</evidence>
<dbReference type="InterPro" id="IPR042655">
    <property type="entry name" value="LRC72"/>
</dbReference>
<keyword evidence="1" id="KW-1185">Reference proteome</keyword>
<dbReference type="RefSeq" id="XP_025729072.1">
    <property type="nucleotide sequence ID" value="XM_025873287.1"/>
</dbReference>
<dbReference type="Proteomes" id="UP000286641">
    <property type="component" value="Unplaced"/>
</dbReference>
<proteinExistence type="predicted"/>
<dbReference type="PANTHER" id="PTHR46759">
    <property type="entry name" value="LEUCINE-RICH REPEAT-CONTAINING PROTEIN 72"/>
    <property type="match status" value="1"/>
</dbReference>
<name>A0A3Q7PG41_CALUR</name>
<dbReference type="InterPro" id="IPR001611">
    <property type="entry name" value="Leu-rich_rpt"/>
</dbReference>
<dbReference type="Pfam" id="PF14580">
    <property type="entry name" value="LRR_9"/>
    <property type="match status" value="1"/>
</dbReference>
<organism evidence="1 2">
    <name type="scientific">Callorhinus ursinus</name>
    <name type="common">Northern fur seal</name>
    <dbReference type="NCBI Taxonomy" id="34884"/>
    <lineage>
        <taxon>Eukaryota</taxon>
        <taxon>Metazoa</taxon>
        <taxon>Chordata</taxon>
        <taxon>Craniata</taxon>
        <taxon>Vertebrata</taxon>
        <taxon>Euteleostomi</taxon>
        <taxon>Mammalia</taxon>
        <taxon>Eutheria</taxon>
        <taxon>Laurasiatheria</taxon>
        <taxon>Carnivora</taxon>
        <taxon>Caniformia</taxon>
        <taxon>Pinnipedia</taxon>
        <taxon>Otariidae</taxon>
        <taxon>Callorhinus</taxon>
    </lineage>
</organism>
<dbReference type="PANTHER" id="PTHR46759:SF1">
    <property type="entry name" value="LEUCINE-RICH REPEAT-CONTAINING PROTEIN 72"/>
    <property type="match status" value="1"/>
</dbReference>
<dbReference type="InterPro" id="IPR032675">
    <property type="entry name" value="LRR_dom_sf"/>
</dbReference>
<accession>A0A3Q7PG41</accession>
<protein>
    <submittedName>
        <fullName evidence="2">Leucine-rich repeat-containing protein 72 isoform X1</fullName>
    </submittedName>
</protein>
<dbReference type="CTD" id="100506049"/>
<reference evidence="2" key="2">
    <citation type="submission" date="2025-08" db="UniProtKB">
        <authorList>
            <consortium name="RefSeq"/>
        </authorList>
    </citation>
    <scope>IDENTIFICATION</scope>
    <source>
        <tissue evidence="2">Blood</tissue>
    </source>
</reference>
<dbReference type="AlphaFoldDB" id="A0A3Q7PG41"/>
<dbReference type="Gene3D" id="3.80.10.10">
    <property type="entry name" value="Ribonuclease Inhibitor"/>
    <property type="match status" value="1"/>
</dbReference>